<dbReference type="Gramene" id="PHT78357">
    <property type="protein sequence ID" value="PHT78357"/>
    <property type="gene ID" value="T459_16409"/>
</dbReference>
<evidence type="ECO:0000259" key="9">
    <source>
        <dbReference type="Pfam" id="PF08572"/>
    </source>
</evidence>
<evidence type="ECO:0000256" key="1">
    <source>
        <dbReference type="ARBA" id="ARBA00004123"/>
    </source>
</evidence>
<comment type="caution">
    <text evidence="10">The sequence shown here is derived from an EMBL/GenBank/DDBJ whole genome shotgun (WGS) entry which is preliminary data.</text>
</comment>
<dbReference type="GO" id="GO:0046540">
    <property type="term" value="C:U4/U6 x U5 tri-snRNP complex"/>
    <property type="evidence" value="ECO:0007669"/>
    <property type="project" value="InterPro"/>
</dbReference>
<comment type="subcellular location">
    <subcellularLocation>
        <location evidence="1">Nucleus</location>
    </subcellularLocation>
</comment>
<evidence type="ECO:0000256" key="6">
    <source>
        <dbReference type="ARBA" id="ARBA00023242"/>
    </source>
</evidence>
<dbReference type="InterPro" id="IPR013881">
    <property type="entry name" value="Pre-mRNA_splic_Prp3_dom"/>
</dbReference>
<dbReference type="Pfam" id="PF08572">
    <property type="entry name" value="PRP3"/>
    <property type="match status" value="1"/>
</dbReference>
<keyword evidence="4" id="KW-0862">Zinc</keyword>
<dbReference type="GO" id="GO:0000398">
    <property type="term" value="P:mRNA splicing, via spliceosome"/>
    <property type="evidence" value="ECO:0007669"/>
    <property type="project" value="InterPro"/>
</dbReference>
<dbReference type="InterPro" id="IPR007081">
    <property type="entry name" value="RNA_pol_Rpb1_5"/>
</dbReference>
<keyword evidence="5" id="KW-0508">mRNA splicing</keyword>
<dbReference type="GO" id="GO:0006351">
    <property type="term" value="P:DNA-templated transcription"/>
    <property type="evidence" value="ECO:0007669"/>
    <property type="project" value="InterPro"/>
</dbReference>
<feature type="domain" description="RNA polymerase Rpb1" evidence="7">
    <location>
        <begin position="124"/>
        <end position="230"/>
    </location>
</feature>
<dbReference type="InterPro" id="IPR027104">
    <property type="entry name" value="Prp3"/>
</dbReference>
<reference evidence="10 11" key="2">
    <citation type="journal article" date="2017" name="Genome Biol.">
        <title>New reference genome sequences of hot pepper reveal the massive evolution of plant disease-resistance genes by retroduplication.</title>
        <authorList>
            <person name="Kim S."/>
            <person name="Park J."/>
            <person name="Yeom S.I."/>
            <person name="Kim Y.M."/>
            <person name="Seo E."/>
            <person name="Kim K.T."/>
            <person name="Kim M.S."/>
            <person name="Lee J.M."/>
            <person name="Cheong K."/>
            <person name="Shin H.S."/>
            <person name="Kim S.B."/>
            <person name="Han K."/>
            <person name="Lee J."/>
            <person name="Park M."/>
            <person name="Lee H.A."/>
            <person name="Lee H.Y."/>
            <person name="Lee Y."/>
            <person name="Oh S."/>
            <person name="Lee J.H."/>
            <person name="Choi E."/>
            <person name="Choi E."/>
            <person name="Lee S.E."/>
            <person name="Jeon J."/>
            <person name="Kim H."/>
            <person name="Choi G."/>
            <person name="Song H."/>
            <person name="Lee J."/>
            <person name="Lee S.C."/>
            <person name="Kwon J.K."/>
            <person name="Lee H.Y."/>
            <person name="Koo N."/>
            <person name="Hong Y."/>
            <person name="Kim R.W."/>
            <person name="Kang W.H."/>
            <person name="Huh J.H."/>
            <person name="Kang B.C."/>
            <person name="Yang T.J."/>
            <person name="Lee Y.H."/>
            <person name="Bennetzen J.L."/>
            <person name="Choi D."/>
        </authorList>
    </citation>
    <scope>NUCLEOTIDE SEQUENCE [LARGE SCALE GENOMIC DNA]</scope>
    <source>
        <strain evidence="11">cv. CM334</strain>
    </source>
</reference>
<keyword evidence="3" id="KW-0507">mRNA processing</keyword>
<dbReference type="EMBL" id="AYRZ02000006">
    <property type="protein sequence ID" value="PHT78357.1"/>
    <property type="molecule type" value="Genomic_DNA"/>
</dbReference>
<dbReference type="GO" id="GO:0003899">
    <property type="term" value="F:DNA-directed RNA polymerase activity"/>
    <property type="evidence" value="ECO:0007669"/>
    <property type="project" value="UniProtKB-EC"/>
</dbReference>
<dbReference type="PANTHER" id="PTHR14212">
    <property type="entry name" value="U4/U6-ASSOCIATED RNA SPLICING FACTOR-RELATED"/>
    <property type="match status" value="1"/>
</dbReference>
<dbReference type="Pfam" id="PF06544">
    <property type="entry name" value="Prp3_C"/>
    <property type="match status" value="1"/>
</dbReference>
<sequence>MSNLMKVLGSEATQDPTKLEMDIRSAAAGREQAHADRNIGHKLTPEKHRAKKERKLFDDPNIAPETIVSENCLTGCAVILEGISVVVIEGGKKSIKRYGKLMLRRIDWVAAGKKEDGERLVLNAQKTFKIDFWRTSNMHHVEIVEAVDKLQERLKVAPVGEIESRFSQSLVAPGEMIGCIATQSISEPTTQMTLNIFHYAGVSAKNVTLGVPRLREIINVSKKIKTSSLSV</sequence>
<accession>A0A2G2Z8M5</accession>
<evidence type="ECO:0000256" key="2">
    <source>
        <dbReference type="ARBA" id="ARBA00012418"/>
    </source>
</evidence>
<keyword evidence="11" id="KW-1185">Reference proteome</keyword>
<gene>
    <name evidence="10" type="ORF">T459_16409</name>
</gene>
<protein>
    <recommendedName>
        <fullName evidence="2">DNA-directed RNA polymerase</fullName>
        <ecNumber evidence="2">2.7.7.6</ecNumber>
    </recommendedName>
</protein>
<evidence type="ECO:0000256" key="5">
    <source>
        <dbReference type="ARBA" id="ARBA00023187"/>
    </source>
</evidence>
<evidence type="ECO:0000313" key="10">
    <source>
        <dbReference type="EMBL" id="PHT78357.1"/>
    </source>
</evidence>
<dbReference type="InterPro" id="IPR010541">
    <property type="entry name" value="Prp3_C"/>
</dbReference>
<proteinExistence type="predicted"/>
<name>A0A2G2Z8M5_CAPAN</name>
<evidence type="ECO:0000256" key="4">
    <source>
        <dbReference type="ARBA" id="ARBA00022833"/>
    </source>
</evidence>
<organism evidence="10 11">
    <name type="scientific">Capsicum annuum</name>
    <name type="common">Capsicum pepper</name>
    <dbReference type="NCBI Taxonomy" id="4072"/>
    <lineage>
        <taxon>Eukaryota</taxon>
        <taxon>Viridiplantae</taxon>
        <taxon>Streptophyta</taxon>
        <taxon>Embryophyta</taxon>
        <taxon>Tracheophyta</taxon>
        <taxon>Spermatophyta</taxon>
        <taxon>Magnoliopsida</taxon>
        <taxon>eudicotyledons</taxon>
        <taxon>Gunneridae</taxon>
        <taxon>Pentapetalae</taxon>
        <taxon>asterids</taxon>
        <taxon>lamiids</taxon>
        <taxon>Solanales</taxon>
        <taxon>Solanaceae</taxon>
        <taxon>Solanoideae</taxon>
        <taxon>Capsiceae</taxon>
        <taxon>Capsicum</taxon>
    </lineage>
</organism>
<dbReference type="SUPFAM" id="SSF64484">
    <property type="entry name" value="beta and beta-prime subunits of DNA dependent RNA-polymerase"/>
    <property type="match status" value="1"/>
</dbReference>
<evidence type="ECO:0000259" key="8">
    <source>
        <dbReference type="Pfam" id="PF06544"/>
    </source>
</evidence>
<reference evidence="10 11" key="1">
    <citation type="journal article" date="2014" name="Nat. Genet.">
        <title>Genome sequence of the hot pepper provides insights into the evolution of pungency in Capsicum species.</title>
        <authorList>
            <person name="Kim S."/>
            <person name="Park M."/>
            <person name="Yeom S.I."/>
            <person name="Kim Y.M."/>
            <person name="Lee J.M."/>
            <person name="Lee H.A."/>
            <person name="Seo E."/>
            <person name="Choi J."/>
            <person name="Cheong K."/>
            <person name="Kim K.T."/>
            <person name="Jung K."/>
            <person name="Lee G.W."/>
            <person name="Oh S.K."/>
            <person name="Bae C."/>
            <person name="Kim S.B."/>
            <person name="Lee H.Y."/>
            <person name="Kim S.Y."/>
            <person name="Kim M.S."/>
            <person name="Kang B.C."/>
            <person name="Jo Y.D."/>
            <person name="Yang H.B."/>
            <person name="Jeong H.J."/>
            <person name="Kang W.H."/>
            <person name="Kwon J.K."/>
            <person name="Shin C."/>
            <person name="Lim J.Y."/>
            <person name="Park J.H."/>
            <person name="Huh J.H."/>
            <person name="Kim J.S."/>
            <person name="Kim B.D."/>
            <person name="Cohen O."/>
            <person name="Paran I."/>
            <person name="Suh M.C."/>
            <person name="Lee S.B."/>
            <person name="Kim Y.K."/>
            <person name="Shin Y."/>
            <person name="Noh S.J."/>
            <person name="Park J."/>
            <person name="Seo Y.S."/>
            <person name="Kwon S.Y."/>
            <person name="Kim H.A."/>
            <person name="Park J.M."/>
            <person name="Kim H.J."/>
            <person name="Choi S.B."/>
            <person name="Bosland P.W."/>
            <person name="Reeves G."/>
            <person name="Jo S.H."/>
            <person name="Lee B.W."/>
            <person name="Cho H.T."/>
            <person name="Choi H.S."/>
            <person name="Lee M.S."/>
            <person name="Yu Y."/>
            <person name="Do Choi Y."/>
            <person name="Park B.S."/>
            <person name="van Deynze A."/>
            <person name="Ashrafi H."/>
            <person name="Hill T."/>
            <person name="Kim W.T."/>
            <person name="Pai H.S."/>
            <person name="Ahn H.K."/>
            <person name="Yeam I."/>
            <person name="Giovannoni J.J."/>
            <person name="Rose J.K."/>
            <person name="Sorensen I."/>
            <person name="Lee S.J."/>
            <person name="Kim R.W."/>
            <person name="Choi I.Y."/>
            <person name="Choi B.S."/>
            <person name="Lim J.S."/>
            <person name="Lee Y.H."/>
            <person name="Choi D."/>
        </authorList>
    </citation>
    <scope>NUCLEOTIDE SEQUENCE [LARGE SCALE GENOMIC DNA]</scope>
    <source>
        <strain evidence="11">cv. CM334</strain>
    </source>
</reference>
<dbReference type="STRING" id="4072.A0A2G2Z8M5"/>
<dbReference type="PANTHER" id="PTHR14212:SF0">
    <property type="entry name" value="U4_U6 SMALL NUCLEAR RIBONUCLEOPROTEIN PRP3"/>
    <property type="match status" value="1"/>
</dbReference>
<evidence type="ECO:0000313" key="11">
    <source>
        <dbReference type="Proteomes" id="UP000222542"/>
    </source>
</evidence>
<evidence type="ECO:0000259" key="7">
    <source>
        <dbReference type="Pfam" id="PF04998"/>
    </source>
</evidence>
<dbReference type="Proteomes" id="UP000222542">
    <property type="component" value="Unassembled WGS sequence"/>
</dbReference>
<keyword evidence="6" id="KW-0539">Nucleus</keyword>
<dbReference type="Pfam" id="PF04998">
    <property type="entry name" value="RNA_pol_Rpb1_5"/>
    <property type="match status" value="1"/>
</dbReference>
<dbReference type="AlphaFoldDB" id="A0A2G2Z8M5"/>
<dbReference type="EC" id="2.7.7.6" evidence="2"/>
<feature type="domain" description="Small nuclear ribonucleoprotein Prp3 C-terminal" evidence="8">
    <location>
        <begin position="69"/>
        <end position="114"/>
    </location>
</feature>
<feature type="domain" description="Pre-mRNA-splicing factor 3" evidence="9">
    <location>
        <begin position="1"/>
        <end position="44"/>
    </location>
</feature>
<evidence type="ECO:0000256" key="3">
    <source>
        <dbReference type="ARBA" id="ARBA00022664"/>
    </source>
</evidence>
<dbReference type="GO" id="GO:0003677">
    <property type="term" value="F:DNA binding"/>
    <property type="evidence" value="ECO:0007669"/>
    <property type="project" value="InterPro"/>
</dbReference>